<reference evidence="2 3" key="1">
    <citation type="journal article" date="2014" name="BMC Genomics">
        <title>Genome sequencing of four Aureobasidium pullulans varieties: biotechnological potential, stress tolerance, and description of new species.</title>
        <authorList>
            <person name="Gostin Ar C."/>
            <person name="Ohm R.A."/>
            <person name="Kogej T."/>
            <person name="Sonjak S."/>
            <person name="Turk M."/>
            <person name="Zajc J."/>
            <person name="Zalar P."/>
            <person name="Grube M."/>
            <person name="Sun H."/>
            <person name="Han J."/>
            <person name="Sharma A."/>
            <person name="Chiniquy J."/>
            <person name="Ngan C.Y."/>
            <person name="Lipzen A."/>
            <person name="Barry K."/>
            <person name="Grigoriev I.V."/>
            <person name="Gunde-Cimerman N."/>
        </authorList>
    </citation>
    <scope>NUCLEOTIDE SEQUENCE [LARGE SCALE GENOMIC DNA]</scope>
    <source>
        <strain evidence="2 3">EXF-150</strain>
    </source>
</reference>
<proteinExistence type="predicted"/>
<name>A0A074YA25_AURPU</name>
<feature type="compositionally biased region" description="Basic and acidic residues" evidence="1">
    <location>
        <begin position="168"/>
        <end position="179"/>
    </location>
</feature>
<keyword evidence="3" id="KW-1185">Reference proteome</keyword>
<feature type="region of interest" description="Disordered" evidence="1">
    <location>
        <begin position="427"/>
        <end position="451"/>
    </location>
</feature>
<dbReference type="EMBL" id="KL584984">
    <property type="protein sequence ID" value="KEQ83701.1"/>
    <property type="molecule type" value="Genomic_DNA"/>
</dbReference>
<organism evidence="2 3">
    <name type="scientific">Aureobasidium pullulans EXF-150</name>
    <dbReference type="NCBI Taxonomy" id="1043002"/>
    <lineage>
        <taxon>Eukaryota</taxon>
        <taxon>Fungi</taxon>
        <taxon>Dikarya</taxon>
        <taxon>Ascomycota</taxon>
        <taxon>Pezizomycotina</taxon>
        <taxon>Dothideomycetes</taxon>
        <taxon>Dothideomycetidae</taxon>
        <taxon>Dothideales</taxon>
        <taxon>Saccotheciaceae</taxon>
        <taxon>Aureobasidium</taxon>
    </lineage>
</organism>
<feature type="compositionally biased region" description="Basic and acidic residues" evidence="1">
    <location>
        <begin position="589"/>
        <end position="601"/>
    </location>
</feature>
<feature type="region of interest" description="Disordered" evidence="1">
    <location>
        <begin position="156"/>
        <end position="180"/>
    </location>
</feature>
<feature type="compositionally biased region" description="Low complexity" evidence="1">
    <location>
        <begin position="427"/>
        <end position="437"/>
    </location>
</feature>
<dbReference type="HOGENOM" id="CLU_442092_0_0_1"/>
<protein>
    <submittedName>
        <fullName evidence="2">Uncharacterized protein</fullName>
    </submittedName>
</protein>
<gene>
    <name evidence="2" type="ORF">M438DRAFT_356360</name>
</gene>
<dbReference type="AlphaFoldDB" id="A0A074YA25"/>
<accession>A0A074YA25</accession>
<dbReference type="RefSeq" id="XP_029759888.1">
    <property type="nucleotide sequence ID" value="XM_029907092.1"/>
</dbReference>
<dbReference type="GeneID" id="40749398"/>
<sequence>MTTTTELENTLPLKASTPAHPQIMPEKGIEYLVYSLVKLTSDGMNGLLAALHQDDIGPHACRLVKDFQPRSLREAYDHHSRVRDEDETIHPYFFIAVEKASSDSVLVVYLKAPGADGHHVVGVNRCAIGEADLVGPNLDVGNIDWIEYKEAEEEKFGSESPYTNPRYFSKDPRLPREDDSTTSENCVYAWFSLVPRPLRFKSILEPGWTNLPEDQRRFGYPGNVHRYDDPWSEIRSFFPRMCQVNKAIHRGIILVAENEDVDVIVKNQYVYHQLSKTQVIGSRQAPECAAYGQLSAQIRTMRYWLKKYYTWPWSFCIESTGLSCVGKVRDRVDLLIVSLVDLDVSSIFPSRHQGRLSKDCSLSQSLLSFLLPPPQLPHAMSNITEPDGGVPVPADDDVDDVDDDQDGGVRLDTFETVRTVSPRSFPPCLTSSCSSHSPRPPSSRPSSSTALTHQDMVMASLSGKDNLRNIDWIRLALAEGRYHVRAWGRLQVGWSSQDNNLECNHGAPWTGPDGNAVGVVTPISYHGKFSSPGVLLCEDARSPDCRIWWHILLNCPKCDIWFCKPCDRFQSKTRDNRLKNEKHRQKPAKQRENAERAGKREEYELAQRQLAQKEVSQL</sequence>
<dbReference type="Proteomes" id="UP000030706">
    <property type="component" value="Unassembled WGS sequence"/>
</dbReference>
<evidence type="ECO:0000313" key="2">
    <source>
        <dbReference type="EMBL" id="KEQ83701.1"/>
    </source>
</evidence>
<evidence type="ECO:0000256" key="1">
    <source>
        <dbReference type="SAM" id="MobiDB-lite"/>
    </source>
</evidence>
<feature type="region of interest" description="Disordered" evidence="1">
    <location>
        <begin position="576"/>
        <end position="601"/>
    </location>
</feature>
<evidence type="ECO:0000313" key="3">
    <source>
        <dbReference type="Proteomes" id="UP000030706"/>
    </source>
</evidence>
<dbReference type="OrthoDB" id="538223at2759"/>